<dbReference type="SUPFAM" id="SSF69593">
    <property type="entry name" value="Glycerol-3-phosphate (1)-acyltransferase"/>
    <property type="match status" value="1"/>
</dbReference>
<sequence length="1155" mass="129795">MKHYLKIKLAFLFVVFCNVFVDISHKIILQNIAFKIFDGPTQVIWISIINLLIITPFILFFSFSGYLSDRFNKKDVLIYGALSSFCLSILILIAYFFANFYLAMFFLFCLAIQSAIYSPAKFGIIIDIYGKEKIALGNSHLQAVSIIAILFTMALFSYAFESFYIANNLSIITNENQLLSKILPLALFIVPVAFLELLISFLVLKKLKIESKKSKAYVFNLKRYIKADLLAKNIKHITSNHIIFLSIIALSVFWAISQGMIAVFPSYAKEYLNIQDVFIINAIIASSGVGIALGSYFYSRYSKHYIEVGTIPIASIALAITIFTSTILSSPIALIINFVIFGFFGGLFVVPLNSLIQFNSKKIKLGTILAGSNWVQSIFMFAILLMTTTVSYYNLDTLYTIYILLCITIIGALYTIISIPQSMILFFLKWIVGLKYKLEVSGIDNIDSNKGVLLLGNHVSWIDWAIIYMATPREIKFVMDKPIYDKWYLKWILRFFKAIPISATTNKKTLYLVANELDKGNVVVIFPEGAITRNGHLGEFKRGFEKILSLTSEDVDVVAFYIRGLWESMFSRANKKFIQNRRTNMVTVSFSTPIKKHNATANRIKNEILSLSTTAWIEHISYLQTVPCEIFNRLKQLKTKTVITDSTLVTLSAYKFLTAAIVFKDLFKRYKEECVAVMIPASAAGAFINTSLLMLGKKVVNVNYTASFDVVVNSLKKAEVKRVITSKKFLEKLKDRGINLDDLKKNFTLVILEEEKKKISKIKALTTLLSVVVLPTYLLKKLHIKNVSKDSTALIMFSSGSENTPKAIELSHDNIVGNCSQIANVLNVKDDDVILGSLPLFHAFGIVVTTFLPLMEGVFTVCSADPTDSQTVAKQVSKFKVTVMFGTSTFFRLYTRSKKVHPLMFESLRIVIAGAEKLSEKVANDFFKKFNKEILEGYGTTETSPVATCNLPNIIASNYSVQKGTLKGSVGMPIPGTMVKIVEPNSFKSLKANEEGMVLISGIQVMKGYLKDEVLTQKVIKKLDGRIWYVTGDKGKLNEDGFLTIVDRYSRFAKLGGEMISLSFIEKKIEELINPSDEIEIAASSMKDEKKGEKVVLLLSNIDDKKLNELKIQIRSSFENKLLIPSEYKVVEYIPKLGSGKMDFKAINKLASNEV</sequence>
<dbReference type="Proteomes" id="UP000233248">
    <property type="component" value="Unassembled WGS sequence"/>
</dbReference>
<dbReference type="Pfam" id="PF01553">
    <property type="entry name" value="Acyltransferase"/>
    <property type="match status" value="1"/>
</dbReference>
<dbReference type="Gene3D" id="1.20.1250.20">
    <property type="entry name" value="MFS general substrate transporter like domains"/>
    <property type="match status" value="1"/>
</dbReference>
<dbReference type="EMBL" id="NXIF01000008">
    <property type="protein sequence ID" value="PKI81789.1"/>
    <property type="molecule type" value="Genomic_DNA"/>
</dbReference>
<protein>
    <submittedName>
        <fullName evidence="8">Acyl-[ACP]--phospholipid O-acyltransferase</fullName>
    </submittedName>
</protein>
<dbReference type="CDD" id="cd06173">
    <property type="entry name" value="MFS_MefA_like"/>
    <property type="match status" value="1"/>
</dbReference>
<dbReference type="Gene3D" id="3.30.300.30">
    <property type="match status" value="1"/>
</dbReference>
<dbReference type="InterPro" id="IPR002123">
    <property type="entry name" value="Plipid/glycerol_acylTrfase"/>
</dbReference>
<dbReference type="GO" id="GO:0022857">
    <property type="term" value="F:transmembrane transporter activity"/>
    <property type="evidence" value="ECO:0007669"/>
    <property type="project" value="InterPro"/>
</dbReference>
<dbReference type="InterPro" id="IPR045851">
    <property type="entry name" value="AMP-bd_C_sf"/>
</dbReference>
<dbReference type="SUPFAM" id="SSF56801">
    <property type="entry name" value="Acetyl-CoA synthetase-like"/>
    <property type="match status" value="1"/>
</dbReference>
<keyword evidence="8" id="KW-0808">Transferase</keyword>
<evidence type="ECO:0000256" key="5">
    <source>
        <dbReference type="ARBA" id="ARBA00023136"/>
    </source>
</evidence>
<dbReference type="OrthoDB" id="9799237at2"/>
<dbReference type="KEGG" id="ahs:AHALO_2440"/>
<dbReference type="Pfam" id="PF00501">
    <property type="entry name" value="AMP-binding"/>
    <property type="match status" value="1"/>
</dbReference>
<dbReference type="InterPro" id="IPR042099">
    <property type="entry name" value="ANL_N_sf"/>
</dbReference>
<dbReference type="InterPro" id="IPR036259">
    <property type="entry name" value="MFS_trans_sf"/>
</dbReference>
<dbReference type="InterPro" id="IPR011701">
    <property type="entry name" value="MFS"/>
</dbReference>
<dbReference type="Gene3D" id="3.40.50.12780">
    <property type="entry name" value="N-terminal domain of ligase-like"/>
    <property type="match status" value="1"/>
</dbReference>
<feature type="domain" description="Phospholipid/glycerol acyltransferase" evidence="7">
    <location>
        <begin position="452"/>
        <end position="565"/>
    </location>
</feature>
<dbReference type="CDD" id="cd07989">
    <property type="entry name" value="LPLAT_AGPAT-like"/>
    <property type="match status" value="1"/>
</dbReference>
<evidence type="ECO:0000313" key="9">
    <source>
        <dbReference type="Proteomes" id="UP000233248"/>
    </source>
</evidence>
<feature type="transmembrane region" description="Helical" evidence="6">
    <location>
        <begin position="104"/>
        <end position="129"/>
    </location>
</feature>
<name>A0A2N1J5F1_9BACT</name>
<evidence type="ECO:0000256" key="1">
    <source>
        <dbReference type="ARBA" id="ARBA00006432"/>
    </source>
</evidence>
<feature type="transmembrane region" description="Helical" evidence="6">
    <location>
        <begin position="76"/>
        <end position="98"/>
    </location>
</feature>
<dbReference type="NCBIfam" id="NF006386">
    <property type="entry name" value="PRK08633.1"/>
    <property type="match status" value="1"/>
</dbReference>
<feature type="transmembrane region" description="Helical" evidence="6">
    <location>
        <begin position="9"/>
        <end position="28"/>
    </location>
</feature>
<feature type="transmembrane region" description="Helical" evidence="6">
    <location>
        <begin position="368"/>
        <end position="393"/>
    </location>
</feature>
<reference evidence="8 9" key="1">
    <citation type="submission" date="2017-09" db="EMBL/GenBank/DDBJ databases">
        <title>Genomics of the genus Arcobacter.</title>
        <authorList>
            <person name="Perez-Cataluna A."/>
            <person name="Figueras M.J."/>
            <person name="Salas-Masso N."/>
        </authorList>
    </citation>
    <scope>NUCLEOTIDE SEQUENCE [LARGE SCALE GENOMIC DNA]</scope>
    <source>
        <strain evidence="8 9">DSM 18005</strain>
    </source>
</reference>
<evidence type="ECO:0000256" key="4">
    <source>
        <dbReference type="ARBA" id="ARBA00022989"/>
    </source>
</evidence>
<dbReference type="AlphaFoldDB" id="A0A2N1J5F1"/>
<feature type="transmembrane region" description="Helical" evidence="6">
    <location>
        <begin position="43"/>
        <end position="64"/>
    </location>
</feature>
<dbReference type="PANTHER" id="PTHR24096:SF149">
    <property type="entry name" value="AMP-BINDING DOMAIN-CONTAINING PROTEIN-RELATED"/>
    <property type="match status" value="1"/>
</dbReference>
<keyword evidence="8" id="KW-0012">Acyltransferase</keyword>
<proteinExistence type="inferred from homology"/>
<feature type="transmembrane region" description="Helical" evidence="6">
    <location>
        <begin position="675"/>
        <end position="695"/>
    </location>
</feature>
<gene>
    <name evidence="8" type="ORF">CP960_02645</name>
</gene>
<feature type="transmembrane region" description="Helical" evidence="6">
    <location>
        <begin position="141"/>
        <end position="160"/>
    </location>
</feature>
<keyword evidence="2" id="KW-0436">Ligase</keyword>
<comment type="similarity">
    <text evidence="1">Belongs to the ATP-dependent AMP-binding enzyme family.</text>
</comment>
<dbReference type="GO" id="GO:0016746">
    <property type="term" value="F:acyltransferase activity"/>
    <property type="evidence" value="ECO:0007669"/>
    <property type="project" value="UniProtKB-KW"/>
</dbReference>
<evidence type="ECO:0000256" key="2">
    <source>
        <dbReference type="ARBA" id="ARBA00022598"/>
    </source>
</evidence>
<keyword evidence="5 6" id="KW-0472">Membrane</keyword>
<feature type="transmembrane region" description="Helical" evidence="6">
    <location>
        <begin position="182"/>
        <end position="204"/>
    </location>
</feature>
<keyword evidence="3 6" id="KW-0812">Transmembrane</keyword>
<accession>A0A2N1J5F1</accession>
<organism evidence="8 9">
    <name type="scientific">Malaciobacter halophilus</name>
    <dbReference type="NCBI Taxonomy" id="197482"/>
    <lineage>
        <taxon>Bacteria</taxon>
        <taxon>Pseudomonadati</taxon>
        <taxon>Campylobacterota</taxon>
        <taxon>Epsilonproteobacteria</taxon>
        <taxon>Campylobacterales</taxon>
        <taxon>Arcobacteraceae</taxon>
        <taxon>Malaciobacter</taxon>
    </lineage>
</organism>
<dbReference type="SUPFAM" id="SSF103473">
    <property type="entry name" value="MFS general substrate transporter"/>
    <property type="match status" value="1"/>
</dbReference>
<feature type="transmembrane region" description="Helical" evidence="6">
    <location>
        <begin position="334"/>
        <end position="356"/>
    </location>
</feature>
<dbReference type="PANTHER" id="PTHR24096">
    <property type="entry name" value="LONG-CHAIN-FATTY-ACID--COA LIGASE"/>
    <property type="match status" value="1"/>
</dbReference>
<evidence type="ECO:0000256" key="3">
    <source>
        <dbReference type="ARBA" id="ARBA00022692"/>
    </source>
</evidence>
<feature type="transmembrane region" description="Helical" evidence="6">
    <location>
        <begin position="277"/>
        <end position="298"/>
    </location>
</feature>
<feature type="transmembrane region" description="Helical" evidence="6">
    <location>
        <begin position="399"/>
        <end position="428"/>
    </location>
</feature>
<comment type="caution">
    <text evidence="8">The sequence shown here is derived from an EMBL/GenBank/DDBJ whole genome shotgun (WGS) entry which is preliminary data.</text>
</comment>
<dbReference type="SMART" id="SM00563">
    <property type="entry name" value="PlsC"/>
    <property type="match status" value="1"/>
</dbReference>
<feature type="transmembrane region" description="Helical" evidence="6">
    <location>
        <begin position="305"/>
        <end position="328"/>
    </location>
</feature>
<keyword evidence="4 6" id="KW-1133">Transmembrane helix</keyword>
<dbReference type="Pfam" id="PF07690">
    <property type="entry name" value="MFS_1"/>
    <property type="match status" value="1"/>
</dbReference>
<evidence type="ECO:0000256" key="6">
    <source>
        <dbReference type="SAM" id="Phobius"/>
    </source>
</evidence>
<dbReference type="InterPro" id="IPR000873">
    <property type="entry name" value="AMP-dep_synth/lig_dom"/>
</dbReference>
<evidence type="ECO:0000259" key="7">
    <source>
        <dbReference type="SMART" id="SM00563"/>
    </source>
</evidence>
<evidence type="ECO:0000313" key="8">
    <source>
        <dbReference type="EMBL" id="PKI81789.1"/>
    </source>
</evidence>
<feature type="transmembrane region" description="Helical" evidence="6">
    <location>
        <begin position="242"/>
        <end position="265"/>
    </location>
</feature>
<dbReference type="GO" id="GO:0016405">
    <property type="term" value="F:CoA-ligase activity"/>
    <property type="evidence" value="ECO:0007669"/>
    <property type="project" value="TreeGrafter"/>
</dbReference>
<keyword evidence="9" id="KW-1185">Reference proteome</keyword>